<comment type="caution">
    <text evidence="2">The sequence shown here is derived from an EMBL/GenBank/DDBJ whole genome shotgun (WGS) entry which is preliminary data.</text>
</comment>
<protein>
    <recommendedName>
        <fullName evidence="3">DegV family protein</fullName>
    </recommendedName>
</protein>
<dbReference type="InterPro" id="IPR050270">
    <property type="entry name" value="DegV_domain_contain"/>
</dbReference>
<organism evidence="2">
    <name type="scientific">marine sediment metagenome</name>
    <dbReference type="NCBI Taxonomy" id="412755"/>
    <lineage>
        <taxon>unclassified sequences</taxon>
        <taxon>metagenomes</taxon>
        <taxon>ecological metagenomes</taxon>
    </lineage>
</organism>
<evidence type="ECO:0000256" key="1">
    <source>
        <dbReference type="ARBA" id="ARBA00023121"/>
    </source>
</evidence>
<dbReference type="PANTHER" id="PTHR33434">
    <property type="entry name" value="DEGV DOMAIN-CONTAINING PROTEIN DR_1986-RELATED"/>
    <property type="match status" value="1"/>
</dbReference>
<dbReference type="PANTHER" id="PTHR33434:SF2">
    <property type="entry name" value="FATTY ACID-BINDING PROTEIN TM_1468"/>
    <property type="match status" value="1"/>
</dbReference>
<keyword evidence="1" id="KW-0446">Lipid-binding</keyword>
<evidence type="ECO:0000313" key="2">
    <source>
        <dbReference type="EMBL" id="GAH56925.1"/>
    </source>
</evidence>
<accession>X1HIP3</accession>
<name>X1HIP3_9ZZZZ</name>
<dbReference type="AlphaFoldDB" id="X1HIP3"/>
<dbReference type="EMBL" id="BARU01019793">
    <property type="protein sequence ID" value="GAH56925.1"/>
    <property type="molecule type" value="Genomic_DNA"/>
</dbReference>
<dbReference type="Gene3D" id="3.40.50.10170">
    <property type="match status" value="1"/>
</dbReference>
<dbReference type="Pfam" id="PF02645">
    <property type="entry name" value="DegV"/>
    <property type="match status" value="1"/>
</dbReference>
<proteinExistence type="predicted"/>
<dbReference type="GO" id="GO:0008289">
    <property type="term" value="F:lipid binding"/>
    <property type="evidence" value="ECO:0007669"/>
    <property type="project" value="UniProtKB-KW"/>
</dbReference>
<reference evidence="2" key="1">
    <citation type="journal article" date="2014" name="Front. Microbiol.">
        <title>High frequency of phylogenetically diverse reductive dehalogenase-homologous genes in deep subseafloor sedimentary metagenomes.</title>
        <authorList>
            <person name="Kawai M."/>
            <person name="Futagami T."/>
            <person name="Toyoda A."/>
            <person name="Takaki Y."/>
            <person name="Nishi S."/>
            <person name="Hori S."/>
            <person name="Arai W."/>
            <person name="Tsubouchi T."/>
            <person name="Morono Y."/>
            <person name="Uchiyama I."/>
            <person name="Ito T."/>
            <person name="Fujiyama A."/>
            <person name="Inagaki F."/>
            <person name="Takami H."/>
        </authorList>
    </citation>
    <scope>NUCLEOTIDE SEQUENCE</scope>
    <source>
        <strain evidence="2">Expedition CK06-06</strain>
    </source>
</reference>
<dbReference type="SUPFAM" id="SSF82549">
    <property type="entry name" value="DAK1/DegV-like"/>
    <property type="match status" value="1"/>
</dbReference>
<gene>
    <name evidence="2" type="ORF">S03H2_32571</name>
</gene>
<sequence>MTVKIVTDSTSDLSPQVAQKLEITVVPVYVRFGEKVYRDGIDISHDELYQKLVTDPIHPTTSQPPP</sequence>
<dbReference type="PROSITE" id="PS51482">
    <property type="entry name" value="DEGV"/>
    <property type="match status" value="1"/>
</dbReference>
<feature type="non-terminal residue" evidence="2">
    <location>
        <position position="66"/>
    </location>
</feature>
<dbReference type="InterPro" id="IPR003797">
    <property type="entry name" value="DegV"/>
</dbReference>
<evidence type="ECO:0008006" key="3">
    <source>
        <dbReference type="Google" id="ProtNLM"/>
    </source>
</evidence>